<organism evidence="2 3">
    <name type="scientific">Fusobacterium equinum</name>
    <dbReference type="NCBI Taxonomy" id="134605"/>
    <lineage>
        <taxon>Bacteria</taxon>
        <taxon>Fusobacteriati</taxon>
        <taxon>Fusobacteriota</taxon>
        <taxon>Fusobacteriia</taxon>
        <taxon>Fusobacteriales</taxon>
        <taxon>Fusobacteriaceae</taxon>
        <taxon>Fusobacterium</taxon>
    </lineage>
</organism>
<dbReference type="PANTHER" id="PTHR18964">
    <property type="entry name" value="ROK (REPRESSOR, ORF, KINASE) FAMILY"/>
    <property type="match status" value="1"/>
</dbReference>
<dbReference type="Gene3D" id="1.10.10.10">
    <property type="entry name" value="Winged helix-like DNA-binding domain superfamily/Winged helix DNA-binding domain"/>
    <property type="match status" value="1"/>
</dbReference>
<keyword evidence="3" id="KW-1185">Reference proteome</keyword>
<dbReference type="InterPro" id="IPR000600">
    <property type="entry name" value="ROK"/>
</dbReference>
<reference evidence="3" key="1">
    <citation type="submission" date="2016-01" db="EMBL/GenBank/DDBJ databases">
        <authorList>
            <person name="Mitreva M."/>
            <person name="Pepin K.H."/>
            <person name="Mihindukulasuriya K.A."/>
            <person name="Fulton R."/>
            <person name="Fronick C."/>
            <person name="O'Laughlin M."/>
            <person name="Miner T."/>
            <person name="Herter B."/>
            <person name="Rosa B.A."/>
            <person name="Cordes M."/>
            <person name="Tomlinson C."/>
            <person name="Wollam A."/>
            <person name="Palsikar V.B."/>
            <person name="Mardis E.R."/>
            <person name="Wilson R.K."/>
        </authorList>
    </citation>
    <scope>NUCLEOTIDE SEQUENCE [LARGE SCALE GENOMIC DNA]</scope>
    <source>
        <strain evidence="3">CMW8396</strain>
    </source>
</reference>
<dbReference type="SUPFAM" id="SSF53067">
    <property type="entry name" value="Actin-like ATPase domain"/>
    <property type="match status" value="1"/>
</dbReference>
<dbReference type="Gene3D" id="3.30.420.40">
    <property type="match status" value="2"/>
</dbReference>
<dbReference type="EMBL" id="LRPX01000001">
    <property type="protein sequence ID" value="KXA17161.1"/>
    <property type="molecule type" value="Genomic_DNA"/>
</dbReference>
<comment type="caution">
    <text evidence="2">The sequence shown here is derived from an EMBL/GenBank/DDBJ whole genome shotgun (WGS) entry which is preliminary data.</text>
</comment>
<dbReference type="InterPro" id="IPR036388">
    <property type="entry name" value="WH-like_DNA-bd_sf"/>
</dbReference>
<dbReference type="STRING" id="134605.HMPREF3206_00006"/>
<proteinExistence type="inferred from homology"/>
<evidence type="ECO:0000313" key="2">
    <source>
        <dbReference type="EMBL" id="KXA17161.1"/>
    </source>
</evidence>
<gene>
    <name evidence="2" type="ORF">HMPREF3206_00006</name>
</gene>
<comment type="similarity">
    <text evidence="1">Belongs to the ROK (NagC/XylR) family.</text>
</comment>
<dbReference type="InterPro" id="IPR043129">
    <property type="entry name" value="ATPase_NBD"/>
</dbReference>
<dbReference type="Proteomes" id="UP000070617">
    <property type="component" value="Unassembled WGS sequence"/>
</dbReference>
<evidence type="ECO:0000313" key="3">
    <source>
        <dbReference type="Proteomes" id="UP000070617"/>
    </source>
</evidence>
<evidence type="ECO:0000256" key="1">
    <source>
        <dbReference type="ARBA" id="ARBA00006479"/>
    </source>
</evidence>
<sequence length="379" mass="44043">MYQKEIKKNNENIIFEYIYNRKQGFSIAEVCQSLDLTFPTVKRIFESFLERKILIQSKKNSHGVGRKAMEYTYNSDFCYSLGVRISEDCINFIFTNSIGKVLCHSKVKIPENFENILSFLEENTLVFLQQISKEKKEKLVGIGISIPGIFNQETKMIEFKINHFSSFVALEELQKNIPYPIYIENESNLSAIAEAVLGKYLNLSEFTVLTINKNIGSSHFVRREKDRNFYFKAGRIHHMIVNKNGRKCYCGSRGCLGTYISIKALLQDFQEIFPEIQNIEDIFQEKYRESKEGKKILEQYIEYLAAGIQNLLFFSNPEKIIISGMICHFQEYLYTKLLNKIYHSGHIFFRGRDTVVFSSFHENSSLVGAALFPIVDSMF</sequence>
<dbReference type="Pfam" id="PF00480">
    <property type="entry name" value="ROK"/>
    <property type="match status" value="1"/>
</dbReference>
<accession>A0A133NLK1</accession>
<dbReference type="PANTHER" id="PTHR18964:SF149">
    <property type="entry name" value="BIFUNCTIONAL UDP-N-ACETYLGLUCOSAMINE 2-EPIMERASE_N-ACETYLMANNOSAMINE KINASE"/>
    <property type="match status" value="1"/>
</dbReference>
<name>A0A133NLK1_9FUSO</name>
<dbReference type="PATRIC" id="fig|134605.3.peg.5"/>
<protein>
    <submittedName>
        <fullName evidence="2">ROK family protein</fullName>
    </submittedName>
</protein>
<dbReference type="RefSeq" id="WP_060793237.1">
    <property type="nucleotide sequence ID" value="NZ_KQ956507.1"/>
</dbReference>
<dbReference type="AlphaFoldDB" id="A0A133NLK1"/>